<dbReference type="Pfam" id="PF10677">
    <property type="entry name" value="DUF2490"/>
    <property type="match status" value="1"/>
</dbReference>
<reference evidence="3" key="1">
    <citation type="journal article" date="2019" name="Int. J. Syst. Evol. Microbiol.">
        <title>The Global Catalogue of Microorganisms (GCM) 10K type strain sequencing project: providing services to taxonomists for standard genome sequencing and annotation.</title>
        <authorList>
            <consortium name="The Broad Institute Genomics Platform"/>
            <consortium name="The Broad Institute Genome Sequencing Center for Infectious Disease"/>
            <person name="Wu L."/>
            <person name="Ma J."/>
        </authorList>
    </citation>
    <scope>NUCLEOTIDE SEQUENCE [LARGE SCALE GENOMIC DNA]</scope>
    <source>
        <strain evidence="3">CGMCC 4.7393</strain>
    </source>
</reference>
<proteinExistence type="predicted"/>
<comment type="caution">
    <text evidence="2">The sequence shown here is derived from an EMBL/GenBank/DDBJ whole genome shotgun (WGS) entry which is preliminary data.</text>
</comment>
<organism evidence="2 3">
    <name type="scientific">Rufibacter roseus</name>
    <dbReference type="NCBI Taxonomy" id="1567108"/>
    <lineage>
        <taxon>Bacteria</taxon>
        <taxon>Pseudomonadati</taxon>
        <taxon>Bacteroidota</taxon>
        <taxon>Cytophagia</taxon>
        <taxon>Cytophagales</taxon>
        <taxon>Hymenobacteraceae</taxon>
        <taxon>Rufibacter</taxon>
    </lineage>
</organism>
<keyword evidence="3" id="KW-1185">Reference proteome</keyword>
<dbReference type="EMBL" id="JBHSYQ010000003">
    <property type="protein sequence ID" value="MFC6996685.1"/>
    <property type="molecule type" value="Genomic_DNA"/>
</dbReference>
<feature type="chain" id="PRO_5046635902" evidence="1">
    <location>
        <begin position="22"/>
        <end position="229"/>
    </location>
</feature>
<protein>
    <submittedName>
        <fullName evidence="2">DUF2490 domain-containing protein</fullName>
    </submittedName>
</protein>
<name>A0ABW2DFN2_9BACT</name>
<evidence type="ECO:0000256" key="1">
    <source>
        <dbReference type="SAM" id="SignalP"/>
    </source>
</evidence>
<accession>A0ABW2DFN2</accession>
<evidence type="ECO:0000313" key="2">
    <source>
        <dbReference type="EMBL" id="MFC6996685.1"/>
    </source>
</evidence>
<dbReference type="InterPro" id="IPR019619">
    <property type="entry name" value="DUF2490"/>
</dbReference>
<dbReference type="Proteomes" id="UP001596405">
    <property type="component" value="Unassembled WGS sequence"/>
</dbReference>
<feature type="signal peptide" evidence="1">
    <location>
        <begin position="1"/>
        <end position="21"/>
    </location>
</feature>
<sequence>MKKIFLGIVLWWLMPFTGALAQRDNINNWMQYTGTYRFSPSWSLSSTVQYRTYNAVSDLRTFFGGTEAQFNLQKAPVSLVGGFAYLVNRRYNAAEEKSYDHERRLYQQISHRDDIGRVNVTHRYQIEERWLDQEFHVRFRYSVALRIPFGPAEQERKPVYGILRNEIRVIVRDQPFDSNRISGGLGFLLHKGVALEGTWMSQLGARNNHQHFTMFVLRQEFGQRSSGGK</sequence>
<evidence type="ECO:0000313" key="3">
    <source>
        <dbReference type="Proteomes" id="UP001596405"/>
    </source>
</evidence>
<keyword evidence="1" id="KW-0732">Signal</keyword>
<dbReference type="RefSeq" id="WP_082883065.1">
    <property type="nucleotide sequence ID" value="NZ_JBHSYQ010000003.1"/>
</dbReference>
<gene>
    <name evidence="2" type="ORF">ACFQHR_03565</name>
</gene>